<comment type="caution">
    <text evidence="1">The sequence shown here is derived from an EMBL/GenBank/DDBJ whole genome shotgun (WGS) entry which is preliminary data.</text>
</comment>
<protein>
    <submittedName>
        <fullName evidence="1">Uncharacterized protein</fullName>
    </submittedName>
</protein>
<dbReference type="Proteomes" id="UP000442533">
    <property type="component" value="Unassembled WGS sequence"/>
</dbReference>
<accession>A0A844GZ54</accession>
<gene>
    <name evidence="1" type="ORF">GL279_00485</name>
</gene>
<evidence type="ECO:0000313" key="2">
    <source>
        <dbReference type="Proteomes" id="UP000442533"/>
    </source>
</evidence>
<evidence type="ECO:0000313" key="1">
    <source>
        <dbReference type="EMBL" id="MTH33075.1"/>
    </source>
</evidence>
<organism evidence="1 2">
    <name type="scientific">Paracoccus limosus</name>
    <dbReference type="NCBI Taxonomy" id="913252"/>
    <lineage>
        <taxon>Bacteria</taxon>
        <taxon>Pseudomonadati</taxon>
        <taxon>Pseudomonadota</taxon>
        <taxon>Alphaproteobacteria</taxon>
        <taxon>Rhodobacterales</taxon>
        <taxon>Paracoccaceae</taxon>
        <taxon>Paracoccus</taxon>
    </lineage>
</organism>
<dbReference type="OrthoDB" id="8479720at2"/>
<name>A0A844GZ54_9RHOB</name>
<dbReference type="AlphaFoldDB" id="A0A844GZ54"/>
<reference evidence="1 2" key="1">
    <citation type="submission" date="2019-11" db="EMBL/GenBank/DDBJ databases">
        <authorList>
            <person name="Dong K."/>
        </authorList>
    </citation>
    <scope>NUCLEOTIDE SEQUENCE [LARGE SCALE GENOMIC DNA]</scope>
    <source>
        <strain evidence="1 2">JCM 17370</strain>
    </source>
</reference>
<dbReference type="EMBL" id="WMIF01000001">
    <property type="protein sequence ID" value="MTH33075.1"/>
    <property type="molecule type" value="Genomic_DNA"/>
</dbReference>
<keyword evidence="2" id="KW-1185">Reference proteome</keyword>
<sequence>MSRFTRFSADEIERRRLASVAEMKARDRAEFDRRYQEACDTEYWRYGQCCAGCDHWRSDMGWSGQCAAAGIVSGKDVMQSIGAIWSSYTPPPGLPYTRQDFHCGKFIDTFDWSTLDPDYLTRIGAVRDGSLRPKPTHP</sequence>
<proteinExistence type="predicted"/>
<dbReference type="RefSeq" id="WP_155062643.1">
    <property type="nucleotide sequence ID" value="NZ_WMIF01000001.1"/>
</dbReference>